<dbReference type="SUPFAM" id="SSF56784">
    <property type="entry name" value="HAD-like"/>
    <property type="match status" value="1"/>
</dbReference>
<reference evidence="12" key="1">
    <citation type="submission" date="2016-10" db="EMBL/GenBank/DDBJ databases">
        <authorList>
            <person name="Varghese N."/>
            <person name="Submissions S."/>
        </authorList>
    </citation>
    <scope>NUCLEOTIDE SEQUENCE [LARGE SCALE GENOMIC DNA]</scope>
    <source>
        <strain evidence="12">LMG 25967</strain>
    </source>
</reference>
<evidence type="ECO:0000256" key="8">
    <source>
        <dbReference type="ARBA" id="ARBA00033209"/>
    </source>
</evidence>
<evidence type="ECO:0000256" key="7">
    <source>
        <dbReference type="ARBA" id="ARBA00022842"/>
    </source>
</evidence>
<evidence type="ECO:0000256" key="5">
    <source>
        <dbReference type="ARBA" id="ARBA00022723"/>
    </source>
</evidence>
<dbReference type="AlphaFoldDB" id="A0A1H7C022"/>
<name>A0A1H7C022_9PSED</name>
<dbReference type="Pfam" id="PF12710">
    <property type="entry name" value="HAD"/>
    <property type="match status" value="1"/>
</dbReference>
<evidence type="ECO:0000256" key="6">
    <source>
        <dbReference type="ARBA" id="ARBA00022801"/>
    </source>
</evidence>
<dbReference type="PANTHER" id="PTHR43344:SF13">
    <property type="entry name" value="PHOSPHATASE RV3661-RELATED"/>
    <property type="match status" value="1"/>
</dbReference>
<dbReference type="InterPro" id="IPR023214">
    <property type="entry name" value="HAD_sf"/>
</dbReference>
<dbReference type="EMBL" id="FNZE01000020">
    <property type="protein sequence ID" value="SEJ82988.1"/>
    <property type="molecule type" value="Genomic_DNA"/>
</dbReference>
<keyword evidence="6 11" id="KW-0378">Hydrolase</keyword>
<comment type="catalytic activity">
    <reaction evidence="9">
        <text>L-histidinol phosphate + H2O = L-histidinol + phosphate</text>
        <dbReference type="Rhea" id="RHEA:14465"/>
        <dbReference type="ChEBI" id="CHEBI:15377"/>
        <dbReference type="ChEBI" id="CHEBI:43474"/>
        <dbReference type="ChEBI" id="CHEBI:57699"/>
        <dbReference type="ChEBI" id="CHEBI:57980"/>
        <dbReference type="EC" id="3.1.3.15"/>
    </reaction>
    <physiologicalReaction direction="left-to-right" evidence="9">
        <dbReference type="Rhea" id="RHEA:14466"/>
    </physiologicalReaction>
</comment>
<dbReference type="EC" id="3.1.3.15" evidence="3"/>
<organism evidence="11 12">
    <name type="scientific">Pseudomonas linyingensis</name>
    <dbReference type="NCBI Taxonomy" id="915471"/>
    <lineage>
        <taxon>Bacteria</taxon>
        <taxon>Pseudomonadati</taxon>
        <taxon>Pseudomonadota</taxon>
        <taxon>Gammaproteobacteria</taxon>
        <taxon>Pseudomonadales</taxon>
        <taxon>Pseudomonadaceae</taxon>
        <taxon>Pseudomonas</taxon>
    </lineage>
</organism>
<sequence>MTLAIFDLDDTLIDGNSPSLWTAHLADLGWLDRDSFVPREQELVAQYAELQISLEDYFAFSLQPLVGRTPAEVDYIAGPFVEEVIEPLIHSDAMRCVARHRAAGERILIISATPSFLVRAIAERLGIEDVLGTDLELQHGHYSGHISGIPTAREGKIQRLAQWLEAEGETLVGAHFYSDSRNDLPLLCHVEHPHAVNPDPALRAHAAQQGWEILDWH</sequence>
<dbReference type="NCBIfam" id="TIGR01488">
    <property type="entry name" value="HAD-SF-IB"/>
    <property type="match status" value="1"/>
</dbReference>
<comment type="similarity">
    <text evidence="2">Belongs to the HAD-like hydrolase superfamily. SerB family.</text>
</comment>
<evidence type="ECO:0000256" key="1">
    <source>
        <dbReference type="ARBA" id="ARBA00004970"/>
    </source>
</evidence>
<evidence type="ECO:0000313" key="11">
    <source>
        <dbReference type="EMBL" id="SEJ82988.1"/>
    </source>
</evidence>
<dbReference type="PANTHER" id="PTHR43344">
    <property type="entry name" value="PHOSPHOSERINE PHOSPHATASE"/>
    <property type="match status" value="1"/>
</dbReference>
<comment type="pathway">
    <text evidence="1">Amino-acid biosynthesis; L-histidine biosynthesis; L-histidine from 5-phospho-alpha-D-ribose 1-diphosphate: step 8/9.</text>
</comment>
<evidence type="ECO:0000256" key="4">
    <source>
        <dbReference type="ARBA" id="ARBA00021697"/>
    </source>
</evidence>
<evidence type="ECO:0000256" key="9">
    <source>
        <dbReference type="ARBA" id="ARBA00052092"/>
    </source>
</evidence>
<dbReference type="Proteomes" id="UP000242930">
    <property type="component" value="Unassembled WGS sequence"/>
</dbReference>
<dbReference type="GO" id="GO:0046872">
    <property type="term" value="F:metal ion binding"/>
    <property type="evidence" value="ECO:0007669"/>
    <property type="project" value="UniProtKB-KW"/>
</dbReference>
<dbReference type="FunFam" id="3.40.50.1000:FF:000025">
    <property type="entry name" value="HAD hydrolase, family IB"/>
    <property type="match status" value="1"/>
</dbReference>
<dbReference type="InterPro" id="IPR036412">
    <property type="entry name" value="HAD-like_sf"/>
</dbReference>
<proteinExistence type="inferred from homology"/>
<gene>
    <name evidence="11" type="ORF">SAMN05216201_12029</name>
</gene>
<evidence type="ECO:0000313" key="12">
    <source>
        <dbReference type="Proteomes" id="UP000242930"/>
    </source>
</evidence>
<dbReference type="InterPro" id="IPR050582">
    <property type="entry name" value="HAD-like_SerB"/>
</dbReference>
<dbReference type="InterPro" id="IPR006385">
    <property type="entry name" value="HAD_hydro_SerB1"/>
</dbReference>
<dbReference type="OrthoDB" id="9784466at2"/>
<keyword evidence="12" id="KW-1185">Reference proteome</keyword>
<dbReference type="NCBIfam" id="TIGR01490">
    <property type="entry name" value="HAD-SF-IB-hyp1"/>
    <property type="match status" value="1"/>
</dbReference>
<keyword evidence="7" id="KW-0460">Magnesium</keyword>
<keyword evidence="5" id="KW-0479">Metal-binding</keyword>
<dbReference type="Gene3D" id="1.20.1440.100">
    <property type="entry name" value="SG protein - dephosphorylation function"/>
    <property type="match status" value="1"/>
</dbReference>
<accession>A0A1H7C022</accession>
<dbReference type="RefSeq" id="WP_090313219.1">
    <property type="nucleotide sequence ID" value="NZ_FNZE01000020.1"/>
</dbReference>
<evidence type="ECO:0000256" key="3">
    <source>
        <dbReference type="ARBA" id="ARBA00013085"/>
    </source>
</evidence>
<evidence type="ECO:0000256" key="2">
    <source>
        <dbReference type="ARBA" id="ARBA00009184"/>
    </source>
</evidence>
<dbReference type="GO" id="GO:0004401">
    <property type="term" value="F:histidinol-phosphatase activity"/>
    <property type="evidence" value="ECO:0007669"/>
    <property type="project" value="UniProtKB-EC"/>
</dbReference>
<dbReference type="STRING" id="915471.SAMN05216201_12029"/>
<dbReference type="CDD" id="cd02612">
    <property type="entry name" value="HAD_PGPPase"/>
    <property type="match status" value="1"/>
</dbReference>
<dbReference type="Gene3D" id="3.40.50.1000">
    <property type="entry name" value="HAD superfamily/HAD-like"/>
    <property type="match status" value="1"/>
</dbReference>
<protein>
    <recommendedName>
        <fullName evidence="4">Histidinol-phosphatase</fullName>
        <ecNumber evidence="3">3.1.3.15</ecNumber>
    </recommendedName>
    <alternativeName>
        <fullName evidence="8">Histidinol-phosphate phosphatase</fullName>
    </alternativeName>
</protein>
<comment type="function">
    <text evidence="10">Catalyzes the dephosphorylation of histidinol-phosphate to histidinol, the direct precursor of histidine.</text>
</comment>
<evidence type="ECO:0000256" key="10">
    <source>
        <dbReference type="ARBA" id="ARBA00053547"/>
    </source>
</evidence>